<evidence type="ECO:0000313" key="13">
    <source>
        <dbReference type="Proteomes" id="UP000094236"/>
    </source>
</evidence>
<keyword evidence="6 7" id="KW-0175">Coiled coil</keyword>
<dbReference type="GO" id="GO:0008270">
    <property type="term" value="F:zinc ion binding"/>
    <property type="evidence" value="ECO:0007669"/>
    <property type="project" value="UniProtKB-KW"/>
</dbReference>
<dbReference type="STRING" id="669874.A0A1E4TST6"/>
<evidence type="ECO:0000259" key="11">
    <source>
        <dbReference type="PROSITE" id="PS50103"/>
    </source>
</evidence>
<dbReference type="InterPro" id="IPR011009">
    <property type="entry name" value="Kinase-like_dom_sf"/>
</dbReference>
<dbReference type="Proteomes" id="UP000094236">
    <property type="component" value="Unassembled WGS sequence"/>
</dbReference>
<dbReference type="Gene3D" id="6.10.250.3160">
    <property type="match status" value="1"/>
</dbReference>
<dbReference type="GO" id="GO:0031251">
    <property type="term" value="C:PAN complex"/>
    <property type="evidence" value="ECO:0007669"/>
    <property type="project" value="UniProtKB-UniRule"/>
</dbReference>
<dbReference type="Pfam" id="PF00069">
    <property type="entry name" value="Pkinase"/>
    <property type="match status" value="1"/>
</dbReference>
<dbReference type="GO" id="GO:0000289">
    <property type="term" value="P:nuclear-transcribed mRNA poly(A) tail shortening"/>
    <property type="evidence" value="ECO:0007669"/>
    <property type="project" value="UniProtKB-UniRule"/>
</dbReference>
<dbReference type="GO" id="GO:0000932">
    <property type="term" value="C:P-body"/>
    <property type="evidence" value="ECO:0007669"/>
    <property type="project" value="TreeGrafter"/>
</dbReference>
<feature type="region of interest" description="Knob domain" evidence="7">
    <location>
        <begin position="603"/>
        <end position="694"/>
    </location>
</feature>
<dbReference type="Gene3D" id="1.10.287.3700">
    <property type="match status" value="1"/>
</dbReference>
<evidence type="ECO:0000313" key="12">
    <source>
        <dbReference type="EMBL" id="ODV94815.1"/>
    </source>
</evidence>
<feature type="region of interest" description="Disordered" evidence="9">
    <location>
        <begin position="56"/>
        <end position="131"/>
    </location>
</feature>
<dbReference type="Pfam" id="PF18101">
    <property type="entry name" value="Pan3_CK"/>
    <property type="match status" value="1"/>
</dbReference>
<evidence type="ECO:0000256" key="5">
    <source>
        <dbReference type="ARBA" id="ARBA00022840"/>
    </source>
</evidence>
<dbReference type="Pfam" id="PF25586">
    <property type="entry name" value="zf-CCCH_PAN3"/>
    <property type="match status" value="1"/>
</dbReference>
<feature type="coiled-coil region" evidence="7">
    <location>
        <begin position="564"/>
        <end position="602"/>
    </location>
</feature>
<sequence length="694" mass="76982">MVIGKPPGQFDWAKDIPCKNITIYGYCKHQDKCAYKHDIGVNAKSSPAVSTTLSTVNNNNNNNNNNNSSTTTTTTSTATATTSHQLNTAAPTFIPSNVSRPTSSSTTTFSTPSSSQTGTLPKKKFNFDSPSFTPNVASNSFNTPPPNPKDVPTFVPNSTEITENNADNHYHSDGKNNVNSTPTVNQVFNFDTPSFTPSFTPNNTVSFANNVHHNPDIPLSPAISHTQPSTTAGTSIVNPYSTGNGLPQNEIFFAQPTTAYPLQYHLYAPVPPPHMQLPLQPNERNAQSLFIPNDLREKLQLKNEASLQVLPHSKLPQLVDVYHSLVPIDQKYEKSARVYGVPSSLYKVCSNIDGNLYALRRLEGVKHINESAIASVKRWQNVKSANVVKLYLAFTNMAFNDNSLFLVYDYYPCSSTLLEAHFQPSGIRKPEIISENILWSYIVQLTNALVAIHEKGLAARTIDLSKVIITNKGRIRLSGCGVLDILNYGEDKKLEELQKIDLENFTKLIFDLAASSIPTRGIDKSQVDIVKLLPFSDNFKNVLIYMISDLSNLTLSKLQSIIAPQIMQTMNDLENANDYIEGQLTRELENSRLVRLMIKLGFINERPGFANDPSWSETGDRYPIKLFRDYVFHQVDENGKAVVDLSHVLSCLNKLDAGIDETILLVSPDEKSCVIASYKKLKEIVDAAFRDLSK</sequence>
<keyword evidence="4 7" id="KW-0547">Nucleotide-binding</keyword>
<comment type="subunit">
    <text evidence="7">Homodimer. Forms a heterotrimer with a catalytic subunit PAN2 to form the poly(A)-nuclease (PAN) deadenylation complex. Interacts (via PAM-2 motif) with poly(A)-binding protein PAB1 (via PABC domain), conferring substrate specificity of the enzyme complex.</text>
</comment>
<feature type="zinc finger region" description="C3H1-type" evidence="8">
    <location>
        <begin position="12"/>
        <end position="40"/>
    </location>
</feature>
<dbReference type="GO" id="GO:0004672">
    <property type="term" value="F:protein kinase activity"/>
    <property type="evidence" value="ECO:0007669"/>
    <property type="project" value="InterPro"/>
</dbReference>
<evidence type="ECO:0000256" key="6">
    <source>
        <dbReference type="ARBA" id="ARBA00023054"/>
    </source>
</evidence>
<keyword evidence="2 7" id="KW-0963">Cytoplasm</keyword>
<comment type="domain">
    <text evidence="7">Contains a pseudokinase domain. The protein kinase domain is predicted to be catalytically inactive because some of the residues important for catalytic activity are substituted and it lacks the equivalent of the binding site for a peptide substrate. However, it has retained an ATP-binding site and ATP-binding is required for mRNA degradation, stimulating the activity of the PAN2 nuclease in vitro. The nucleotide-binding site is juxtaposed to the RNase active site of PAN2 in the complex and may actually bind nucleosides of a poly(A) RNA rather than ATP, feeding the poly(A)-tail to the active site of the deadenylase and thus increasing the efficiency with which this distributive enzyme degrades oligo(A) RNAs.</text>
</comment>
<feature type="binding site" evidence="7">
    <location>
        <begin position="409"/>
        <end position="416"/>
    </location>
    <ligand>
        <name>ATP</name>
        <dbReference type="ChEBI" id="CHEBI:30616"/>
    </ligand>
</feature>
<organism evidence="12 13">
    <name type="scientific">Pachysolen tannophilus NRRL Y-2460</name>
    <dbReference type="NCBI Taxonomy" id="669874"/>
    <lineage>
        <taxon>Eukaryota</taxon>
        <taxon>Fungi</taxon>
        <taxon>Dikarya</taxon>
        <taxon>Ascomycota</taxon>
        <taxon>Saccharomycotina</taxon>
        <taxon>Pichiomycetes</taxon>
        <taxon>Pachysolenaceae</taxon>
        <taxon>Pachysolen</taxon>
    </lineage>
</organism>
<protein>
    <recommendedName>
        <fullName evidence="7">PAN2-PAN3 deadenylation complex subunit PAN3</fullName>
    </recommendedName>
    <alternativeName>
        <fullName evidence="7">PAB1P-dependent poly(A)-specific ribonuclease</fullName>
    </alternativeName>
    <alternativeName>
        <fullName evidence="7">Poly(A)-nuclease deadenylation complex subunit 3</fullName>
        <shortName evidence="7">PAN deadenylation complex subunit 3</shortName>
    </alternativeName>
</protein>
<dbReference type="Gene3D" id="1.20.5.5160">
    <property type="match status" value="1"/>
</dbReference>
<evidence type="ECO:0000256" key="2">
    <source>
        <dbReference type="ARBA" id="ARBA00022490"/>
    </source>
</evidence>
<comment type="subcellular location">
    <subcellularLocation>
        <location evidence="1 7">Cytoplasm</location>
    </subcellularLocation>
</comment>
<comment type="similarity">
    <text evidence="7">Belongs to the protein kinase superfamily. PAN3 family.</text>
</comment>
<feature type="compositionally biased region" description="Low complexity" evidence="9">
    <location>
        <begin position="95"/>
        <end position="119"/>
    </location>
</feature>
<dbReference type="InterPro" id="IPR030844">
    <property type="entry name" value="PAN3"/>
</dbReference>
<dbReference type="GO" id="GO:0006301">
    <property type="term" value="P:DNA damage tolerance"/>
    <property type="evidence" value="ECO:0007669"/>
    <property type="project" value="EnsemblFungi"/>
</dbReference>
<dbReference type="AlphaFoldDB" id="A0A1E4TST6"/>
<dbReference type="OrthoDB" id="204958at2759"/>
<dbReference type="PANTHER" id="PTHR12272:SF11">
    <property type="entry name" value="PAN2-PAN3 DEADENYLATION COMPLEX SUBUNIT PAN3"/>
    <property type="match status" value="1"/>
</dbReference>
<reference evidence="13" key="1">
    <citation type="submission" date="2016-05" db="EMBL/GenBank/DDBJ databases">
        <title>Comparative genomics of biotechnologically important yeasts.</title>
        <authorList>
            <consortium name="DOE Joint Genome Institute"/>
            <person name="Riley R."/>
            <person name="Haridas S."/>
            <person name="Wolfe K.H."/>
            <person name="Lopes M.R."/>
            <person name="Hittinger C.T."/>
            <person name="Goker M."/>
            <person name="Salamov A."/>
            <person name="Wisecaver J."/>
            <person name="Long T.M."/>
            <person name="Aerts A.L."/>
            <person name="Barry K."/>
            <person name="Choi C."/>
            <person name="Clum A."/>
            <person name="Coughlan A.Y."/>
            <person name="Deshpande S."/>
            <person name="Douglass A.P."/>
            <person name="Hanson S.J."/>
            <person name="Klenk H.-P."/>
            <person name="Labutti K."/>
            <person name="Lapidus A."/>
            <person name="Lindquist E."/>
            <person name="Lipzen A."/>
            <person name="Meier-Kolthoff J.P."/>
            <person name="Ohm R.A."/>
            <person name="Otillar R.P."/>
            <person name="Pangilinan J."/>
            <person name="Peng Y."/>
            <person name="Rokas A."/>
            <person name="Rosa C.A."/>
            <person name="Scheuner C."/>
            <person name="Sibirny A.A."/>
            <person name="Slot J.C."/>
            <person name="Stielow J.B."/>
            <person name="Sun H."/>
            <person name="Kurtzman C.P."/>
            <person name="Blackwell M."/>
            <person name="Grigoriev I.V."/>
            <person name="Jeffries T.W."/>
        </authorList>
    </citation>
    <scope>NUCLEOTIDE SEQUENCE [LARGE SCALE GENOMIC DNA]</scope>
    <source>
        <strain evidence="13">NRRL Y-2460</strain>
    </source>
</reference>
<keyword evidence="8" id="KW-0862">Zinc</keyword>
<feature type="compositionally biased region" description="Low complexity" evidence="9">
    <location>
        <begin position="56"/>
        <end position="83"/>
    </location>
</feature>
<dbReference type="FunFam" id="1.10.287.3700:FF:000001">
    <property type="entry name" value="PAN2-PAN3 deadenylation complex subunit PAN3"/>
    <property type="match status" value="1"/>
</dbReference>
<evidence type="ECO:0000256" key="7">
    <source>
        <dbReference type="HAMAP-Rule" id="MF_03181"/>
    </source>
</evidence>
<dbReference type="PROSITE" id="PS50011">
    <property type="entry name" value="PROTEIN_KINASE_DOM"/>
    <property type="match status" value="1"/>
</dbReference>
<dbReference type="InterPro" id="IPR000571">
    <property type="entry name" value="Znf_CCCH"/>
</dbReference>
<feature type="binding site" evidence="7">
    <location>
        <begin position="465"/>
        <end position="466"/>
    </location>
    <ligand>
        <name>ATP</name>
        <dbReference type="ChEBI" id="CHEBI:30616"/>
    </ligand>
</feature>
<evidence type="ECO:0000256" key="3">
    <source>
        <dbReference type="ARBA" id="ARBA00022664"/>
    </source>
</evidence>
<comment type="domain">
    <text evidence="7">The N-terminal zinc finger binds to poly(A) RNA.</text>
</comment>
<keyword evidence="8" id="KW-0863">Zinc-finger</keyword>
<dbReference type="PROSITE" id="PS50103">
    <property type="entry name" value="ZF_C3H1"/>
    <property type="match status" value="1"/>
</dbReference>
<feature type="compositionally biased region" description="Polar residues" evidence="9">
    <location>
        <begin position="223"/>
        <end position="241"/>
    </location>
</feature>
<comment type="function">
    <text evidence="7">Regulatory subunit of the poly(A)-nuclease (PAN) deadenylation complex, one of two cytoplasmic mRNA deadenylases involved in mRNA turnover. PAN specifically shortens poly(A) tails of RNA and the activity is stimulated by poly(A)-binding protein PAB1. PAN deadenylation is followed by rapid degradation of the shortened mRNA tails by the CCR4-NOT complex. Deadenylated mRNAs are then degraded by two alternative mechanisms, namely exosome-mediated 3'-5' exonucleolytic degradation, or deadenlyation-dependent mRNA decaping and subsequent 5'-3' exonucleolytic degradation by XRN1. May also be involved in post-transcriptional maturation of mRNA poly(A) tails. PAN3 acts as a positive regulator for PAN activity, recruiting the catalytic subunit PAN2 to mRNA via its interaction with RNA and with PAB1.</text>
</comment>
<feature type="domain" description="C3H1-type" evidence="11">
    <location>
        <begin position="12"/>
        <end position="40"/>
    </location>
</feature>
<dbReference type="PANTHER" id="PTHR12272">
    <property type="entry name" value="DEADENYLATION COMPLEX SUBUNIT PAN3"/>
    <property type="match status" value="1"/>
</dbReference>
<comment type="caution">
    <text evidence="7">Lacks conserved residue(s) required for the propagation of feature annotation.</text>
</comment>
<name>A0A1E4TST6_PACTA</name>
<dbReference type="GO" id="GO:0006281">
    <property type="term" value="P:DNA repair"/>
    <property type="evidence" value="ECO:0007669"/>
    <property type="project" value="EnsemblFungi"/>
</dbReference>
<dbReference type="GO" id="GO:0008143">
    <property type="term" value="F:poly(A) binding"/>
    <property type="evidence" value="ECO:0007669"/>
    <property type="project" value="EnsemblFungi"/>
</dbReference>
<comment type="domain">
    <text evidence="7">The pseudokinase domain, the coiled-coil (CC), and C-terminal knob domain (CK) form a structural unit (PKC) that forms an extensive high-affinity interaction surface for PAN2.</text>
</comment>
<gene>
    <name evidence="7" type="primary">PAN3</name>
    <name evidence="12" type="ORF">PACTADRAFT_3705</name>
</gene>
<dbReference type="EMBL" id="KV454015">
    <property type="protein sequence ID" value="ODV94815.1"/>
    <property type="molecule type" value="Genomic_DNA"/>
</dbReference>
<keyword evidence="5 7" id="KW-0067">ATP-binding</keyword>
<dbReference type="HAMAP" id="MF_03181">
    <property type="entry name" value="PAN3"/>
    <property type="match status" value="1"/>
</dbReference>
<dbReference type="SMART" id="SM00220">
    <property type="entry name" value="S_TKc"/>
    <property type="match status" value="1"/>
</dbReference>
<keyword evidence="3 7" id="KW-0507">mRNA processing</keyword>
<evidence type="ECO:0000256" key="8">
    <source>
        <dbReference type="PROSITE-ProRule" id="PRU00723"/>
    </source>
</evidence>
<dbReference type="GO" id="GO:0006397">
    <property type="term" value="P:mRNA processing"/>
    <property type="evidence" value="ECO:0007669"/>
    <property type="project" value="UniProtKB-KW"/>
</dbReference>
<accession>A0A1E4TST6</accession>
<evidence type="ECO:0000256" key="9">
    <source>
        <dbReference type="SAM" id="MobiDB-lite"/>
    </source>
</evidence>
<feature type="binding site" evidence="7">
    <location>
        <position position="360"/>
    </location>
    <ligand>
        <name>ATP</name>
        <dbReference type="ChEBI" id="CHEBI:30616"/>
    </ligand>
</feature>
<proteinExistence type="inferred from homology"/>
<dbReference type="GO" id="GO:0005524">
    <property type="term" value="F:ATP binding"/>
    <property type="evidence" value="ECO:0007669"/>
    <property type="project" value="UniProtKB-UniRule"/>
</dbReference>
<evidence type="ECO:0000259" key="10">
    <source>
        <dbReference type="PROSITE" id="PS50011"/>
    </source>
</evidence>
<feature type="domain" description="Protein kinase" evidence="10">
    <location>
        <begin position="331"/>
        <end position="694"/>
    </location>
</feature>
<feature type="region of interest" description="Disordered" evidence="9">
    <location>
        <begin position="222"/>
        <end position="241"/>
    </location>
</feature>
<dbReference type="SUPFAM" id="SSF56112">
    <property type="entry name" value="Protein kinase-like (PK-like)"/>
    <property type="match status" value="1"/>
</dbReference>
<evidence type="ECO:0000256" key="1">
    <source>
        <dbReference type="ARBA" id="ARBA00004496"/>
    </source>
</evidence>
<keyword evidence="13" id="KW-1185">Reference proteome</keyword>
<dbReference type="InterPro" id="IPR041332">
    <property type="entry name" value="Pan3_CK"/>
</dbReference>
<evidence type="ECO:0000256" key="4">
    <source>
        <dbReference type="ARBA" id="ARBA00022741"/>
    </source>
</evidence>
<dbReference type="InterPro" id="IPR000719">
    <property type="entry name" value="Prot_kinase_dom"/>
</dbReference>
<dbReference type="Gene3D" id="1.10.510.10">
    <property type="entry name" value="Transferase(Phosphotransferase) domain 1"/>
    <property type="match status" value="1"/>
</dbReference>
<keyword evidence="8" id="KW-0479">Metal-binding</keyword>